<protein>
    <recommendedName>
        <fullName evidence="2">Protein kinase domain-containing protein</fullName>
    </recommendedName>
</protein>
<dbReference type="PROSITE" id="PS00108">
    <property type="entry name" value="PROTEIN_KINASE_ST"/>
    <property type="match status" value="1"/>
</dbReference>
<dbReference type="PANTHER" id="PTHR24348">
    <property type="entry name" value="SERINE/THREONINE-PROTEIN KINASE UNC-51-RELATED"/>
    <property type="match status" value="1"/>
</dbReference>
<feature type="compositionally biased region" description="Low complexity" evidence="1">
    <location>
        <begin position="649"/>
        <end position="664"/>
    </location>
</feature>
<dbReference type="SMART" id="SM00220">
    <property type="entry name" value="S_TKc"/>
    <property type="match status" value="1"/>
</dbReference>
<evidence type="ECO:0000313" key="4">
    <source>
        <dbReference type="Proteomes" id="UP000077671"/>
    </source>
</evidence>
<accession>A0A177TYF3</accession>
<feature type="region of interest" description="Disordered" evidence="1">
    <location>
        <begin position="561"/>
        <end position="580"/>
    </location>
</feature>
<feature type="domain" description="Protein kinase" evidence="2">
    <location>
        <begin position="22"/>
        <end position="342"/>
    </location>
</feature>
<evidence type="ECO:0000256" key="1">
    <source>
        <dbReference type="SAM" id="MobiDB-lite"/>
    </source>
</evidence>
<dbReference type="InterPro" id="IPR011009">
    <property type="entry name" value="Kinase-like_dom_sf"/>
</dbReference>
<dbReference type="Pfam" id="PF00069">
    <property type="entry name" value="Pkinase"/>
    <property type="match status" value="1"/>
</dbReference>
<dbReference type="GO" id="GO:0004674">
    <property type="term" value="F:protein serine/threonine kinase activity"/>
    <property type="evidence" value="ECO:0007669"/>
    <property type="project" value="InterPro"/>
</dbReference>
<reference evidence="3" key="1">
    <citation type="submission" date="2016-04" db="EMBL/GenBank/DDBJ databases">
        <authorList>
            <person name="Nguyen H.D."/>
            <person name="Kesanakurti P."/>
            <person name="Cullis J."/>
            <person name="Levesque C.A."/>
            <person name="Hambleton S."/>
        </authorList>
    </citation>
    <scope>NUCLEOTIDE SEQUENCE</scope>
    <source>
        <strain evidence="3">DAOMC 238032</strain>
    </source>
</reference>
<feature type="region of interest" description="Disordered" evidence="1">
    <location>
        <begin position="504"/>
        <end position="548"/>
    </location>
</feature>
<feature type="compositionally biased region" description="Acidic residues" evidence="1">
    <location>
        <begin position="630"/>
        <end position="641"/>
    </location>
</feature>
<dbReference type="PROSITE" id="PS50011">
    <property type="entry name" value="PROTEIN_KINASE_DOM"/>
    <property type="match status" value="1"/>
</dbReference>
<dbReference type="InterPro" id="IPR000719">
    <property type="entry name" value="Prot_kinase_dom"/>
</dbReference>
<dbReference type="GO" id="GO:0005524">
    <property type="term" value="F:ATP binding"/>
    <property type="evidence" value="ECO:0007669"/>
    <property type="project" value="InterPro"/>
</dbReference>
<comment type="caution">
    <text evidence="3">The sequence shown here is derived from an EMBL/GenBank/DDBJ whole genome shotgun (WGS) entry which is preliminary data.</text>
</comment>
<dbReference type="GO" id="GO:0005737">
    <property type="term" value="C:cytoplasm"/>
    <property type="evidence" value="ECO:0007669"/>
    <property type="project" value="TreeGrafter"/>
</dbReference>
<feature type="region of interest" description="Disordered" evidence="1">
    <location>
        <begin position="594"/>
        <end position="669"/>
    </location>
</feature>
<dbReference type="EMBL" id="LWDD02001599">
    <property type="protein sequence ID" value="KAE8247002.1"/>
    <property type="molecule type" value="Genomic_DNA"/>
</dbReference>
<evidence type="ECO:0000259" key="2">
    <source>
        <dbReference type="PROSITE" id="PS50011"/>
    </source>
</evidence>
<sequence length="738" mass="81619">MSPASTQQFRNLVGTNIANDKYELLSVLGLGAYGVVYLARDREHALQRQPFPSTSAQQNIPAMQMAHQFGSAASGLYAVKCLNKVGLDERQREFQRREIELHTQASKHKNIVTLHQVIDSPNDPYIFVVLDYCPDGDLFSMITERQRYLVAAPPAPRRTANGSITRWTQEEEDFQQRRSEMDLLIKSVFDQILDAVEYCHQNQIYHRDLKPENILCLDGGRRVVLADFGLATQEPSSSDFGCGSTFYMGPECQGGLLRRISKYSTPANDVWSLGVILVNLVCGRNPWKQACVSDETFLEYVRNPQFLMDILPISEDTNAILRHIFTMRPEDRCSVAQLRKWIRSVGSFTATPSEMKRRQEQSKLRASQARQQQAEAQAQAQAQAEAEAQAKAQALAEAQAKARAQAQAEAHAQAQALLWAEAKARAQQQQQQQQQAATRPVLSFFSHHRKTSQPRSPLKVAEATLAHPQLAAHNVTGRYYPGQQQQQQQSTSAVAYLQHRSTDVEVDGDDEFSDESDQSSSSRDISPTHSDCSYDAPQSPTLVGSPRPAASSVAFTFNEEEDGDCTLSSPSQQLLHGGKRSLIASVRPASVRRPILSDTSYSSGSSGSGSGSDDDEDEEEHERRVRDGDDSPMSDDDEEYLDAGMTSDSGSSSSRSAGSAGSSRRGSEFDDAIRTPDIFPHHEPAVVVYEAAAVSRPHLLVEAALSKSSIPARHHYNIHHAQQQQLQATTVIAIGDRH</sequence>
<dbReference type="InterPro" id="IPR008271">
    <property type="entry name" value="Ser/Thr_kinase_AS"/>
</dbReference>
<dbReference type="Gene3D" id="1.10.510.10">
    <property type="entry name" value="Transferase(Phosphotransferase) domain 1"/>
    <property type="match status" value="1"/>
</dbReference>
<dbReference type="InterPro" id="IPR045269">
    <property type="entry name" value="Atg1-like"/>
</dbReference>
<feature type="compositionally biased region" description="Basic and acidic residues" evidence="1">
    <location>
        <begin position="354"/>
        <end position="363"/>
    </location>
</feature>
<evidence type="ECO:0000313" key="3">
    <source>
        <dbReference type="EMBL" id="KAE8247002.1"/>
    </source>
</evidence>
<dbReference type="AlphaFoldDB" id="A0A177TYF3"/>
<name>A0A177TYF3_9BASI</name>
<feature type="compositionally biased region" description="Polar residues" evidence="1">
    <location>
        <begin position="527"/>
        <end position="542"/>
    </location>
</feature>
<dbReference type="SUPFAM" id="SSF56112">
    <property type="entry name" value="Protein kinase-like (PK-like)"/>
    <property type="match status" value="1"/>
</dbReference>
<reference evidence="3" key="2">
    <citation type="journal article" date="2019" name="IMA Fungus">
        <title>Genome sequencing and comparison of five Tilletia species to identify candidate genes for the detection of regulated species infecting wheat.</title>
        <authorList>
            <person name="Nguyen H.D.T."/>
            <person name="Sultana T."/>
            <person name="Kesanakurti P."/>
            <person name="Hambleton S."/>
        </authorList>
    </citation>
    <scope>NUCLEOTIDE SEQUENCE</scope>
    <source>
        <strain evidence="3">DAOMC 238032</strain>
    </source>
</reference>
<feature type="compositionally biased region" description="Acidic residues" evidence="1">
    <location>
        <begin position="504"/>
        <end position="517"/>
    </location>
</feature>
<organism evidence="3 4">
    <name type="scientific">Tilletia caries</name>
    <name type="common">wheat bunt fungus</name>
    <dbReference type="NCBI Taxonomy" id="13290"/>
    <lineage>
        <taxon>Eukaryota</taxon>
        <taxon>Fungi</taxon>
        <taxon>Dikarya</taxon>
        <taxon>Basidiomycota</taxon>
        <taxon>Ustilaginomycotina</taxon>
        <taxon>Exobasidiomycetes</taxon>
        <taxon>Tilletiales</taxon>
        <taxon>Tilletiaceae</taxon>
        <taxon>Tilletia</taxon>
    </lineage>
</organism>
<dbReference type="Proteomes" id="UP000077671">
    <property type="component" value="Unassembled WGS sequence"/>
</dbReference>
<feature type="region of interest" description="Disordered" evidence="1">
    <location>
        <begin position="351"/>
        <end position="380"/>
    </location>
</feature>
<feature type="compositionally biased region" description="Low complexity" evidence="1">
    <location>
        <begin position="364"/>
        <end position="380"/>
    </location>
</feature>
<dbReference type="GO" id="GO:0010506">
    <property type="term" value="P:regulation of autophagy"/>
    <property type="evidence" value="ECO:0007669"/>
    <property type="project" value="InterPro"/>
</dbReference>
<proteinExistence type="predicted"/>
<gene>
    <name evidence="3" type="ORF">A4X03_0g7174</name>
</gene>